<evidence type="ECO:0000256" key="9">
    <source>
        <dbReference type="ARBA" id="ARBA00012523"/>
    </source>
</evidence>
<evidence type="ECO:0000313" key="19">
    <source>
        <dbReference type="Proteomes" id="UP001269267"/>
    </source>
</evidence>
<evidence type="ECO:0000256" key="15">
    <source>
        <dbReference type="ARBA" id="ARBA00023134"/>
    </source>
</evidence>
<keyword evidence="14" id="KW-0067">ATP-binding</keyword>
<dbReference type="EMBL" id="JARWAI010000004">
    <property type="protein sequence ID" value="MDR5874672.1"/>
    <property type="molecule type" value="Genomic_DNA"/>
</dbReference>
<evidence type="ECO:0000256" key="13">
    <source>
        <dbReference type="ARBA" id="ARBA00022777"/>
    </source>
</evidence>
<keyword evidence="18" id="KW-0548">Nucleotidyltransferase</keyword>
<accession>A0ABU1GB20</accession>
<gene>
    <name evidence="18" type="ORF">QC815_07005</name>
</gene>
<keyword evidence="13 18" id="KW-0418">Kinase</keyword>
<comment type="catalytic activity">
    <reaction evidence="3">
        <text>adenosylcob(III)inamide + GTP = adenosylcob(III)inamide phosphate + GDP + H(+)</text>
        <dbReference type="Rhea" id="RHEA:15765"/>
        <dbReference type="ChEBI" id="CHEBI:2480"/>
        <dbReference type="ChEBI" id="CHEBI:15378"/>
        <dbReference type="ChEBI" id="CHEBI:37565"/>
        <dbReference type="ChEBI" id="CHEBI:58189"/>
        <dbReference type="ChEBI" id="CHEBI:58502"/>
        <dbReference type="EC" id="2.7.1.156"/>
    </reaction>
</comment>
<comment type="caution">
    <text evidence="18">The sequence shown here is derived from an EMBL/GenBank/DDBJ whole genome shotgun (WGS) entry which is preliminary data.</text>
</comment>
<dbReference type="GO" id="GO:0016301">
    <property type="term" value="F:kinase activity"/>
    <property type="evidence" value="ECO:0007669"/>
    <property type="project" value="UniProtKB-KW"/>
</dbReference>
<dbReference type="Pfam" id="PF02283">
    <property type="entry name" value="CobU"/>
    <property type="match status" value="1"/>
</dbReference>
<dbReference type="PANTHER" id="PTHR34848">
    <property type="match status" value="1"/>
</dbReference>
<dbReference type="PANTHER" id="PTHR34848:SF1">
    <property type="entry name" value="BIFUNCTIONAL ADENOSYLCOBALAMIN BIOSYNTHESIS PROTEIN COBU"/>
    <property type="match status" value="1"/>
</dbReference>
<evidence type="ECO:0000256" key="14">
    <source>
        <dbReference type="ARBA" id="ARBA00022840"/>
    </source>
</evidence>
<organism evidence="18 19">
    <name type="scientific">Vreelandella gomseomensis</name>
    <dbReference type="NCBI Taxonomy" id="370766"/>
    <lineage>
        <taxon>Bacteria</taxon>
        <taxon>Pseudomonadati</taxon>
        <taxon>Pseudomonadota</taxon>
        <taxon>Gammaproteobacteria</taxon>
        <taxon>Oceanospirillales</taxon>
        <taxon>Halomonadaceae</taxon>
        <taxon>Vreelandella</taxon>
    </lineage>
</organism>
<proteinExistence type="inferred from homology"/>
<evidence type="ECO:0000256" key="3">
    <source>
        <dbReference type="ARBA" id="ARBA00001522"/>
    </source>
</evidence>
<evidence type="ECO:0000256" key="4">
    <source>
        <dbReference type="ARBA" id="ARBA00003889"/>
    </source>
</evidence>
<comment type="pathway">
    <text evidence="5">Cofactor biosynthesis; adenosylcobalamin biosynthesis; adenosylcobalamin from cob(II)yrinate a,c-diamide: step 6/7.</text>
</comment>
<dbReference type="Gene3D" id="3.40.50.300">
    <property type="entry name" value="P-loop containing nucleotide triphosphate hydrolases"/>
    <property type="match status" value="1"/>
</dbReference>
<sequence>MQLFIGGARAGKHDAVAARFLQATWWRLTPGQRLISAADGLAEGTPLVVHSVFDWLAASVDPLQDDDETRRQWQDDLKCLRHAAQTNDAALVMIVNEIGRGIVPMDREARRLRDLNGWFCQDAAAQSDQAWYVRHGLVMAIK</sequence>
<evidence type="ECO:0000313" key="18">
    <source>
        <dbReference type="EMBL" id="MDR5874672.1"/>
    </source>
</evidence>
<reference evidence="18 19" key="1">
    <citation type="submission" date="2023-04" db="EMBL/GenBank/DDBJ databases">
        <title>A long-awaited taxogenomic arrangement of the family Halomonadaceae.</title>
        <authorList>
            <person name="De La Haba R."/>
            <person name="Chuvochina M."/>
            <person name="Wittouck S."/>
            <person name="Arahal D.R."/>
            <person name="Sanchez-Porro C."/>
            <person name="Hugenholtz P."/>
            <person name="Ventosa A."/>
        </authorList>
    </citation>
    <scope>NUCLEOTIDE SEQUENCE [LARGE SCALE GENOMIC DNA]</scope>
    <source>
        <strain evidence="18 19">DSM 18042</strain>
    </source>
</reference>
<name>A0ABU1GB20_9GAMM</name>
<comment type="similarity">
    <text evidence="7">Belongs to the CobU/CobP family.</text>
</comment>
<protein>
    <recommendedName>
        <fullName evidence="16">Adenosylcobinamide kinase</fullName>
        <ecNumber evidence="8">2.7.1.156</ecNumber>
        <ecNumber evidence="9">2.7.7.62</ecNumber>
    </recommendedName>
    <alternativeName>
        <fullName evidence="17">Adenosylcobinamide-phosphate guanylyltransferase</fullName>
    </alternativeName>
</protein>
<dbReference type="RefSeq" id="WP_309767735.1">
    <property type="nucleotide sequence ID" value="NZ_JARWAI010000004.1"/>
</dbReference>
<dbReference type="InterPro" id="IPR027417">
    <property type="entry name" value="P-loop_NTPase"/>
</dbReference>
<evidence type="ECO:0000256" key="10">
    <source>
        <dbReference type="ARBA" id="ARBA00022573"/>
    </source>
</evidence>
<dbReference type="SUPFAM" id="SSF52540">
    <property type="entry name" value="P-loop containing nucleoside triphosphate hydrolases"/>
    <property type="match status" value="1"/>
</dbReference>
<comment type="catalytic activity">
    <reaction evidence="2">
        <text>adenosylcob(III)inamide phosphate + GTP + H(+) = adenosylcob(III)inamide-GDP + diphosphate</text>
        <dbReference type="Rhea" id="RHEA:22712"/>
        <dbReference type="ChEBI" id="CHEBI:15378"/>
        <dbReference type="ChEBI" id="CHEBI:33019"/>
        <dbReference type="ChEBI" id="CHEBI:37565"/>
        <dbReference type="ChEBI" id="CHEBI:58502"/>
        <dbReference type="ChEBI" id="CHEBI:60487"/>
        <dbReference type="EC" id="2.7.7.62"/>
    </reaction>
</comment>
<evidence type="ECO:0000256" key="17">
    <source>
        <dbReference type="ARBA" id="ARBA00030571"/>
    </source>
</evidence>
<keyword evidence="10" id="KW-0169">Cobalamin biosynthesis</keyword>
<dbReference type="EC" id="2.7.7.62" evidence="9"/>
<evidence type="ECO:0000256" key="1">
    <source>
        <dbReference type="ARBA" id="ARBA00000312"/>
    </source>
</evidence>
<dbReference type="EC" id="2.7.1.156" evidence="8"/>
<evidence type="ECO:0000256" key="16">
    <source>
        <dbReference type="ARBA" id="ARBA00029570"/>
    </source>
</evidence>
<dbReference type="GO" id="GO:0016779">
    <property type="term" value="F:nucleotidyltransferase activity"/>
    <property type="evidence" value="ECO:0007669"/>
    <property type="project" value="UniProtKB-KW"/>
</dbReference>
<evidence type="ECO:0000256" key="8">
    <source>
        <dbReference type="ARBA" id="ARBA00012016"/>
    </source>
</evidence>
<comment type="pathway">
    <text evidence="6">Cofactor biosynthesis; adenosylcobalamin biosynthesis; adenosylcobalamin from cob(II)yrinate a,c-diamide: step 5/7.</text>
</comment>
<keyword evidence="19" id="KW-1185">Reference proteome</keyword>
<keyword evidence="11" id="KW-0808">Transferase</keyword>
<evidence type="ECO:0000256" key="6">
    <source>
        <dbReference type="ARBA" id="ARBA00005159"/>
    </source>
</evidence>
<evidence type="ECO:0000256" key="11">
    <source>
        <dbReference type="ARBA" id="ARBA00022679"/>
    </source>
</evidence>
<keyword evidence="12" id="KW-0547">Nucleotide-binding</keyword>
<comment type="catalytic activity">
    <reaction evidence="1">
        <text>adenosylcob(III)inamide + ATP = adenosylcob(III)inamide phosphate + ADP + H(+)</text>
        <dbReference type="Rhea" id="RHEA:15769"/>
        <dbReference type="ChEBI" id="CHEBI:2480"/>
        <dbReference type="ChEBI" id="CHEBI:15378"/>
        <dbReference type="ChEBI" id="CHEBI:30616"/>
        <dbReference type="ChEBI" id="CHEBI:58502"/>
        <dbReference type="ChEBI" id="CHEBI:456216"/>
        <dbReference type="EC" id="2.7.1.156"/>
    </reaction>
</comment>
<comment type="function">
    <text evidence="4">Catalyzes ATP-dependent phosphorylation of adenosylcobinamide and addition of GMP to adenosylcobinamide phosphate.</text>
</comment>
<evidence type="ECO:0000256" key="7">
    <source>
        <dbReference type="ARBA" id="ARBA00007490"/>
    </source>
</evidence>
<evidence type="ECO:0000256" key="12">
    <source>
        <dbReference type="ARBA" id="ARBA00022741"/>
    </source>
</evidence>
<dbReference type="Proteomes" id="UP001269267">
    <property type="component" value="Unassembled WGS sequence"/>
</dbReference>
<keyword evidence="15" id="KW-0342">GTP-binding</keyword>
<evidence type="ECO:0000256" key="5">
    <source>
        <dbReference type="ARBA" id="ARBA00004692"/>
    </source>
</evidence>
<evidence type="ECO:0000256" key="2">
    <source>
        <dbReference type="ARBA" id="ARBA00000711"/>
    </source>
</evidence>
<dbReference type="InterPro" id="IPR003203">
    <property type="entry name" value="CobU/CobP"/>
</dbReference>